<dbReference type="InterPro" id="IPR017938">
    <property type="entry name" value="Riboflavin_synthase-like_b-brl"/>
</dbReference>
<feature type="binding site" evidence="14">
    <location>
        <begin position="118"/>
        <end position="121"/>
    </location>
    <ligand>
        <name>FMN</name>
        <dbReference type="ChEBI" id="CHEBI:58210"/>
    </ligand>
</feature>
<dbReference type="InterPro" id="IPR001709">
    <property type="entry name" value="Flavoprot_Pyr_Nucl_cyt_Rdtase"/>
</dbReference>
<feature type="binding site" evidence="14">
    <location>
        <begin position="461"/>
        <end position="463"/>
    </location>
    <ligand>
        <name>FAD</name>
        <dbReference type="ChEBI" id="CHEBI:57692"/>
    </ligand>
</feature>
<comment type="cofactor">
    <cofactor evidence="14">
        <name>FMN</name>
        <dbReference type="ChEBI" id="CHEBI:58210"/>
    </cofactor>
    <text evidence="14">Binds 1 FMN per monomer.</text>
</comment>
<keyword evidence="2 14" id="KW-0288">FMN</keyword>
<sequence length="690" mass="76146">MNSTDAICLGALLVIVFVYRNLDKIKAFIADQFFDNDPALAIDANGSRDIAHVLTANNKNYLILYGSQTGTAEDYARKFGKELTARFHLNVMCADLENFDFDSLNSLPEGVIATFVISTYGEGDFPDGAVNFEQYLNEVEDSPDALDNLRFSIFGLGNTTYEFYNGAAKKALEKLTAAGAQLIGEMGVGDDGAGTTDEDYMAWKDETMGHIAKVLDLHEQEQEYTPSFTYTKLESLTDSVSLGEPAKQYLPPRDLPTNATTGKQRGPFDLALPYVAPITASRELFQSADRNCIHTEFDISGSEITYETGDHLAIWPSNATEKVQQFLSVFQLDGDEIFDLTPLDATIKPPFLCPTTIAAAVTHYIEITGPISRQSLGLLATYAPAEIKDRVTALSKDKDLFSSEILAKKFNLADALLYLNDNKPWEGVPWTLLIELLPKLLPRYYSISSSALAEPTVIHATSIVENTPNEATGHNTVGVTTNLLRELQLAKSGDSAAQAQMPVHYALDGPRGLYHGGKLPVHVRHSTFRLPSNLAVPVIMIGPGTGVAPFRGFVRERAKMAELDPELLPKMGKMFLFYGSRDESDYLYRDEWVQHATTLGDKFEIDVALSRAQAKKVYVQHRLAQRKEEVAQLLNSGAHVYVCGDAKRMARDVQRALADILAAVKDISPDEGQEIIKAMKVAGRYQEDIW</sequence>
<keyword evidence="14" id="KW-0496">Mitochondrion</keyword>
<evidence type="ECO:0000256" key="16">
    <source>
        <dbReference type="SAM" id="MobiDB-lite"/>
    </source>
</evidence>
<dbReference type="InterPro" id="IPR023208">
    <property type="entry name" value="P450R"/>
</dbReference>
<dbReference type="SUPFAM" id="SSF52218">
    <property type="entry name" value="Flavoproteins"/>
    <property type="match status" value="1"/>
</dbReference>
<evidence type="ECO:0000313" key="20">
    <source>
        <dbReference type="Proteomes" id="UP001377567"/>
    </source>
</evidence>
<feature type="binding site" evidence="14">
    <location>
        <begin position="443"/>
        <end position="446"/>
    </location>
    <ligand>
        <name>FAD</name>
        <dbReference type="ChEBI" id="CHEBI:57692"/>
    </ligand>
</feature>
<evidence type="ECO:0000256" key="10">
    <source>
        <dbReference type="ARBA" id="ARBA00023011"/>
    </source>
</evidence>
<proteinExistence type="inferred from homology"/>
<dbReference type="InterPro" id="IPR039261">
    <property type="entry name" value="FNR_nucleotide-bd"/>
</dbReference>
<dbReference type="Pfam" id="PF00258">
    <property type="entry name" value="Flavodoxin_1"/>
    <property type="match status" value="1"/>
</dbReference>
<dbReference type="GO" id="GO:0050661">
    <property type="term" value="F:NADP binding"/>
    <property type="evidence" value="ECO:0007669"/>
    <property type="project" value="UniProtKB-UniRule"/>
</dbReference>
<dbReference type="Pfam" id="PF00175">
    <property type="entry name" value="NAD_binding_1"/>
    <property type="match status" value="1"/>
</dbReference>
<evidence type="ECO:0000256" key="1">
    <source>
        <dbReference type="ARBA" id="ARBA00022630"/>
    </source>
</evidence>
<evidence type="ECO:0000256" key="8">
    <source>
        <dbReference type="ARBA" id="ARBA00022989"/>
    </source>
</evidence>
<comment type="catalytic activity">
    <reaction evidence="14 15">
        <text>2 oxidized [cytochrome P450] + NADPH = 2 reduced [cytochrome P450] + NADP(+) + H(+)</text>
        <dbReference type="Rhea" id="RHEA:24040"/>
        <dbReference type="Rhea" id="RHEA-COMP:14627"/>
        <dbReference type="Rhea" id="RHEA-COMP:14628"/>
        <dbReference type="ChEBI" id="CHEBI:15378"/>
        <dbReference type="ChEBI" id="CHEBI:55376"/>
        <dbReference type="ChEBI" id="CHEBI:57783"/>
        <dbReference type="ChEBI" id="CHEBI:58349"/>
        <dbReference type="ChEBI" id="CHEBI:60344"/>
        <dbReference type="EC" id="1.6.2.4"/>
    </reaction>
</comment>
<dbReference type="SUPFAM" id="SSF63380">
    <property type="entry name" value="Riboflavin synthase domain-like"/>
    <property type="match status" value="1"/>
</dbReference>
<comment type="subcellular location">
    <subcellularLocation>
        <location evidence="14">Endoplasmic reticulum membrane</location>
        <topology evidence="14">Single-pass membrane protein</topology>
        <orientation evidence="14">Cytoplasmic side</orientation>
    </subcellularLocation>
    <subcellularLocation>
        <location evidence="14">Mitochondrion outer membrane</location>
        <topology evidence="14">Single-pass membrane protein</topology>
        <orientation evidence="14">Cytoplasmic side</orientation>
    </subcellularLocation>
    <subcellularLocation>
        <location evidence="14">Cell membrane</location>
        <topology evidence="14">Single-pass membrane protein</topology>
        <orientation evidence="14">Cytoplasmic side</orientation>
    </subcellularLocation>
</comment>
<feature type="binding site" evidence="14">
    <location>
        <position position="545"/>
    </location>
    <ligand>
        <name>NADP(+)</name>
        <dbReference type="ChEBI" id="CHEBI:58349"/>
    </ligand>
</feature>
<comment type="caution">
    <text evidence="14">Lacks conserved residue(s) required for the propagation of feature annotation.</text>
</comment>
<keyword evidence="14" id="KW-1003">Cell membrane</keyword>
<evidence type="ECO:0000259" key="17">
    <source>
        <dbReference type="PROSITE" id="PS50902"/>
    </source>
</evidence>
<dbReference type="CDD" id="cd06204">
    <property type="entry name" value="CYPOR"/>
    <property type="match status" value="1"/>
</dbReference>
<evidence type="ECO:0000256" key="14">
    <source>
        <dbReference type="HAMAP-Rule" id="MF_03212"/>
    </source>
</evidence>
<dbReference type="InterPro" id="IPR029039">
    <property type="entry name" value="Flavoprotein-like_sf"/>
</dbReference>
<evidence type="ECO:0000256" key="11">
    <source>
        <dbReference type="ARBA" id="ARBA00023136"/>
    </source>
</evidence>
<protein>
    <recommendedName>
        <fullName evidence="14 15">NADPH--cytochrome P450 reductase</fullName>
        <shortName evidence="14">CPR</shortName>
        <shortName evidence="14">P450R</shortName>
        <ecNumber evidence="14 15">1.6.2.4</ecNumber>
    </recommendedName>
</protein>
<feature type="binding site" evidence="14">
    <location>
        <begin position="156"/>
        <end position="165"/>
    </location>
    <ligand>
        <name>FMN</name>
        <dbReference type="ChEBI" id="CHEBI:58210"/>
    </ligand>
</feature>
<dbReference type="Pfam" id="PF00667">
    <property type="entry name" value="FAD_binding_1"/>
    <property type="match status" value="1"/>
</dbReference>
<dbReference type="InterPro" id="IPR003097">
    <property type="entry name" value="CysJ-like_FAD-binding"/>
</dbReference>
<feature type="binding site" evidence="14">
    <location>
        <position position="690"/>
    </location>
    <ligand>
        <name>FAD</name>
        <dbReference type="ChEBI" id="CHEBI:57692"/>
    </ligand>
</feature>
<feature type="binding site" evidence="14">
    <location>
        <position position="652"/>
    </location>
    <ligand>
        <name>NADP(+)</name>
        <dbReference type="ChEBI" id="CHEBI:58349"/>
    </ligand>
</feature>
<dbReference type="Gene3D" id="1.20.990.10">
    <property type="entry name" value="NADPH-cytochrome p450 Reductase, Chain A, domain 3"/>
    <property type="match status" value="1"/>
</dbReference>
<dbReference type="InterPro" id="IPR017927">
    <property type="entry name" value="FAD-bd_FR_type"/>
</dbReference>
<evidence type="ECO:0000256" key="7">
    <source>
        <dbReference type="ARBA" id="ARBA00022955"/>
    </source>
</evidence>
<dbReference type="GO" id="GO:0005829">
    <property type="term" value="C:cytosol"/>
    <property type="evidence" value="ECO:0007669"/>
    <property type="project" value="TreeGrafter"/>
</dbReference>
<keyword evidence="3" id="KW-0812">Transmembrane</keyword>
<comment type="similarity">
    <text evidence="14">Belongs to the NADPH--cytochrome P450 reductase family.</text>
</comment>
<dbReference type="PRINTS" id="PR00369">
    <property type="entry name" value="FLAVODOXIN"/>
</dbReference>
<dbReference type="InterPro" id="IPR023173">
    <property type="entry name" value="NADPH_Cyt_P450_Rdtase_alpha"/>
</dbReference>
<keyword evidence="12 14" id="KW-1207">Sterol metabolism</keyword>
<keyword evidence="11 14" id="KW-0472">Membrane</keyword>
<dbReference type="GO" id="GO:0003958">
    <property type="term" value="F:NADPH-hemoprotein reductase activity"/>
    <property type="evidence" value="ECO:0007669"/>
    <property type="project" value="UniProtKB-UniRule"/>
</dbReference>
<dbReference type="Gene3D" id="3.40.50.80">
    <property type="entry name" value="Nucleotide-binding domain of ferredoxin-NADP reductase (FNR) module"/>
    <property type="match status" value="1"/>
</dbReference>
<comment type="function">
    <text evidence="14">This enzyme is required for electron transfer from NADP to cytochrome P450 in microsomes. It can also provide electron transfer to heme oxygenase and cytochrome B5. Involved in ergosterol biosynthesis.</text>
</comment>
<keyword evidence="14" id="KW-0444">Lipid biosynthesis</keyword>
<keyword evidence="14" id="KW-1000">Mitochondrion outer membrane</keyword>
<keyword evidence="9 14" id="KW-0560">Oxidoreductase</keyword>
<keyword evidence="20" id="KW-1185">Reference proteome</keyword>
<dbReference type="EMBL" id="BTGD01000025">
    <property type="protein sequence ID" value="GMM59002.1"/>
    <property type="molecule type" value="Genomic_DNA"/>
</dbReference>
<keyword evidence="7 14" id="KW-0752">Steroid biosynthesis</keyword>
<comment type="similarity">
    <text evidence="14">In the N-terminal section; belongs to the flavodoxin family.</text>
</comment>
<keyword evidence="10 14" id="KW-0756">Sterol biosynthesis</keyword>
<gene>
    <name evidence="14" type="primary">NCP1</name>
    <name evidence="19" type="ORF">DAKH74_056190</name>
</gene>
<evidence type="ECO:0000256" key="15">
    <source>
        <dbReference type="PIRNR" id="PIRNR000208"/>
    </source>
</evidence>
<evidence type="ECO:0000256" key="5">
    <source>
        <dbReference type="ARBA" id="ARBA00022827"/>
    </source>
</evidence>
<evidence type="ECO:0000256" key="13">
    <source>
        <dbReference type="ARBA" id="ARBA00023221"/>
    </source>
</evidence>
<keyword evidence="8" id="KW-1133">Transmembrane helix</keyword>
<dbReference type="Gene3D" id="2.40.30.10">
    <property type="entry name" value="Translation factors"/>
    <property type="match status" value="2"/>
</dbReference>
<feature type="binding site" evidence="14">
    <location>
        <position position="191"/>
    </location>
    <ligand>
        <name>FMN</name>
        <dbReference type="ChEBI" id="CHEBI:58210"/>
    </ligand>
</feature>
<feature type="binding site" evidence="14">
    <location>
        <begin position="616"/>
        <end position="620"/>
    </location>
    <ligand>
        <name>NADP(+)</name>
        <dbReference type="ChEBI" id="CHEBI:58349"/>
    </ligand>
</feature>
<comment type="similarity">
    <text evidence="14 15">In the C-terminal section; belongs to the flavoprotein pyridine nucleotide cytochrome reductase family.</text>
</comment>
<dbReference type="PRINTS" id="PR00371">
    <property type="entry name" value="FPNCR"/>
</dbReference>
<dbReference type="SUPFAM" id="SSF52343">
    <property type="entry name" value="Ferredoxin reductase-like, C-terminal NADP-linked domain"/>
    <property type="match status" value="1"/>
</dbReference>
<dbReference type="PANTHER" id="PTHR19384:SF17">
    <property type="entry name" value="NADPH--CYTOCHROME P450 REDUCTASE"/>
    <property type="match status" value="1"/>
</dbReference>
<feature type="binding site" evidence="14">
    <location>
        <begin position="478"/>
        <end position="481"/>
    </location>
    <ligand>
        <name>FAD</name>
        <dbReference type="ChEBI" id="CHEBI:57692"/>
    </ligand>
</feature>
<evidence type="ECO:0000256" key="2">
    <source>
        <dbReference type="ARBA" id="ARBA00022643"/>
    </source>
</evidence>
<evidence type="ECO:0000256" key="6">
    <source>
        <dbReference type="ARBA" id="ARBA00022857"/>
    </source>
</evidence>
<evidence type="ECO:0000256" key="12">
    <source>
        <dbReference type="ARBA" id="ARBA00023166"/>
    </source>
</evidence>
<dbReference type="GO" id="GO:0005886">
    <property type="term" value="C:plasma membrane"/>
    <property type="evidence" value="ECO:0007669"/>
    <property type="project" value="UniProtKB-SubCell"/>
</dbReference>
<dbReference type="AlphaFoldDB" id="A0AAV5SBF6"/>
<dbReference type="EC" id="1.6.2.4" evidence="14 15"/>
<dbReference type="GO" id="GO:0006696">
    <property type="term" value="P:ergosterol biosynthetic process"/>
    <property type="evidence" value="ECO:0007669"/>
    <property type="project" value="UniProtKB-UniRule"/>
</dbReference>
<dbReference type="GO" id="GO:0010181">
    <property type="term" value="F:FMN binding"/>
    <property type="evidence" value="ECO:0007669"/>
    <property type="project" value="UniProtKB-UniRule"/>
</dbReference>
<dbReference type="InterPro" id="IPR001094">
    <property type="entry name" value="Flavdoxin-like"/>
</dbReference>
<evidence type="ECO:0000256" key="9">
    <source>
        <dbReference type="ARBA" id="ARBA00023002"/>
    </source>
</evidence>
<comment type="caution">
    <text evidence="19">The sequence shown here is derived from an EMBL/GenBank/DDBJ whole genome shotgun (WGS) entry which is preliminary data.</text>
</comment>
<dbReference type="Gene3D" id="3.40.50.360">
    <property type="match status" value="1"/>
</dbReference>
<feature type="binding site" evidence="14">
    <location>
        <position position="290"/>
    </location>
    <ligand>
        <name>NADP(+)</name>
        <dbReference type="ChEBI" id="CHEBI:58349"/>
    </ligand>
</feature>
<keyword evidence="4 14" id="KW-0256">Endoplasmic reticulum</keyword>
<dbReference type="PROSITE" id="PS51384">
    <property type="entry name" value="FAD_FR"/>
    <property type="match status" value="1"/>
</dbReference>
<dbReference type="GO" id="GO:0050660">
    <property type="term" value="F:flavin adenine dinucleotide binding"/>
    <property type="evidence" value="ECO:0007669"/>
    <property type="project" value="UniProtKB-UniRule"/>
</dbReference>
<accession>A0AAV5SBF6</accession>
<keyword evidence="1 14" id="KW-0285">Flavoprotein</keyword>
<keyword evidence="14" id="KW-0443">Lipid metabolism</keyword>
<feature type="domain" description="FAD-binding FR-type" evidence="18">
    <location>
        <begin position="271"/>
        <end position="517"/>
    </location>
</feature>
<feature type="binding site" evidence="14">
    <location>
        <begin position="610"/>
        <end position="611"/>
    </location>
    <ligand>
        <name>NADP(+)</name>
        <dbReference type="ChEBI" id="CHEBI:58349"/>
    </ligand>
</feature>
<keyword evidence="13 14" id="KW-0753">Steroid metabolism</keyword>
<feature type="binding site" evidence="14">
    <location>
        <begin position="67"/>
        <end position="72"/>
    </location>
    <ligand>
        <name>FMN</name>
        <dbReference type="ChEBI" id="CHEBI:58210"/>
    </ligand>
</feature>
<name>A0AAV5SBF6_MAUHU</name>
<feature type="domain" description="Flavodoxin-like" evidence="17">
    <location>
        <begin position="61"/>
        <end position="208"/>
    </location>
</feature>
<evidence type="ECO:0000256" key="3">
    <source>
        <dbReference type="ARBA" id="ARBA00022692"/>
    </source>
</evidence>
<dbReference type="GO" id="GO:0005741">
    <property type="term" value="C:mitochondrial outer membrane"/>
    <property type="evidence" value="ECO:0007669"/>
    <property type="project" value="UniProtKB-SubCell"/>
</dbReference>
<dbReference type="GO" id="GO:0005789">
    <property type="term" value="C:endoplasmic reticulum membrane"/>
    <property type="evidence" value="ECO:0007669"/>
    <property type="project" value="UniProtKB-SubCell"/>
</dbReference>
<dbReference type="InterPro" id="IPR008254">
    <property type="entry name" value="Flavodoxin/NO_synth"/>
</dbReference>
<dbReference type="PANTHER" id="PTHR19384">
    <property type="entry name" value="NITRIC OXIDE SYNTHASE-RELATED"/>
    <property type="match status" value="1"/>
</dbReference>
<dbReference type="FunFam" id="3.40.50.360:FF:000036">
    <property type="entry name" value="NADPH--cytochrome P450 reductase"/>
    <property type="match status" value="1"/>
</dbReference>
<keyword evidence="6 14" id="KW-0521">NADP</keyword>
<dbReference type="InterPro" id="IPR001433">
    <property type="entry name" value="OxRdtase_FAD/NAD-bd"/>
</dbReference>
<evidence type="ECO:0000256" key="4">
    <source>
        <dbReference type="ARBA" id="ARBA00022824"/>
    </source>
</evidence>
<dbReference type="FunFam" id="3.40.50.80:FF:000001">
    <property type="entry name" value="NADPH--cytochrome P450 reductase 1"/>
    <property type="match status" value="1"/>
</dbReference>
<comment type="cofactor">
    <cofactor evidence="14">
        <name>FAD</name>
        <dbReference type="ChEBI" id="CHEBI:57692"/>
    </cofactor>
    <text evidence="14">Binds 1 FAD per monomer.</text>
</comment>
<evidence type="ECO:0000259" key="18">
    <source>
        <dbReference type="PROSITE" id="PS51384"/>
    </source>
</evidence>
<keyword evidence="5 14" id="KW-0274">FAD</keyword>
<dbReference type="Proteomes" id="UP001377567">
    <property type="component" value="Unassembled WGS sequence"/>
</dbReference>
<dbReference type="PIRSF" id="PIRSF000208">
    <property type="entry name" value="P450R"/>
    <property type="match status" value="1"/>
</dbReference>
<evidence type="ECO:0000313" key="19">
    <source>
        <dbReference type="EMBL" id="GMM59002.1"/>
    </source>
</evidence>
<reference evidence="19 20" key="1">
    <citation type="journal article" date="2023" name="Elife">
        <title>Identification of key yeast species and microbe-microbe interactions impacting larval growth of Drosophila in the wild.</title>
        <authorList>
            <person name="Mure A."/>
            <person name="Sugiura Y."/>
            <person name="Maeda R."/>
            <person name="Honda K."/>
            <person name="Sakurai N."/>
            <person name="Takahashi Y."/>
            <person name="Watada M."/>
            <person name="Katoh T."/>
            <person name="Gotoh A."/>
            <person name="Gotoh Y."/>
            <person name="Taniguchi I."/>
            <person name="Nakamura K."/>
            <person name="Hayashi T."/>
            <person name="Katayama T."/>
            <person name="Uemura T."/>
            <person name="Hattori Y."/>
        </authorList>
    </citation>
    <scope>NUCLEOTIDE SEQUENCE [LARGE SCALE GENOMIC DNA]</scope>
    <source>
        <strain evidence="19 20">KH-74</strain>
    </source>
</reference>
<feature type="region of interest" description="Disordered" evidence="16">
    <location>
        <begin position="244"/>
        <end position="264"/>
    </location>
</feature>
<dbReference type="HAMAP" id="MF_03212">
    <property type="entry name" value="NCPR"/>
    <property type="match status" value="1"/>
</dbReference>
<organism evidence="19 20">
    <name type="scientific">Maudiozyma humilis</name>
    <name type="common">Sour dough yeast</name>
    <name type="synonym">Kazachstania humilis</name>
    <dbReference type="NCBI Taxonomy" id="51915"/>
    <lineage>
        <taxon>Eukaryota</taxon>
        <taxon>Fungi</taxon>
        <taxon>Dikarya</taxon>
        <taxon>Ascomycota</taxon>
        <taxon>Saccharomycotina</taxon>
        <taxon>Saccharomycetes</taxon>
        <taxon>Saccharomycetales</taxon>
        <taxon>Saccharomycetaceae</taxon>
        <taxon>Maudiozyma</taxon>
    </lineage>
</organism>
<dbReference type="PROSITE" id="PS50902">
    <property type="entry name" value="FLAVODOXIN_LIKE"/>
    <property type="match status" value="1"/>
</dbReference>